<sequence>MKLKKPEYTTTPRNNVRLVFISTLVFNGQVYKGEVGGSKKMAEQLAARAAIQSLLESDPGLLREIINSKVKKSDRAFKFNESGFDRSNLQTTVKPEVSMESSKKTIVTSPSTANVKSLGQNADSNRENKRKREPENAN</sequence>
<keyword evidence="2" id="KW-1185">Reference proteome</keyword>
<dbReference type="Proteomes" id="UP001164539">
    <property type="component" value="Chromosome 8"/>
</dbReference>
<gene>
    <name evidence="1" type="ORF">OWV82_015593</name>
</gene>
<organism evidence="1 2">
    <name type="scientific">Melia azedarach</name>
    <name type="common">Chinaberry tree</name>
    <dbReference type="NCBI Taxonomy" id="155640"/>
    <lineage>
        <taxon>Eukaryota</taxon>
        <taxon>Viridiplantae</taxon>
        <taxon>Streptophyta</taxon>
        <taxon>Embryophyta</taxon>
        <taxon>Tracheophyta</taxon>
        <taxon>Spermatophyta</taxon>
        <taxon>Magnoliopsida</taxon>
        <taxon>eudicotyledons</taxon>
        <taxon>Gunneridae</taxon>
        <taxon>Pentapetalae</taxon>
        <taxon>rosids</taxon>
        <taxon>malvids</taxon>
        <taxon>Sapindales</taxon>
        <taxon>Meliaceae</taxon>
        <taxon>Melia</taxon>
    </lineage>
</organism>
<evidence type="ECO:0000313" key="2">
    <source>
        <dbReference type="Proteomes" id="UP001164539"/>
    </source>
</evidence>
<accession>A0ACC1XQ99</accession>
<name>A0ACC1XQ99_MELAZ</name>
<evidence type="ECO:0000313" key="1">
    <source>
        <dbReference type="EMBL" id="KAJ4713508.1"/>
    </source>
</evidence>
<comment type="caution">
    <text evidence="1">The sequence shown here is derived from an EMBL/GenBank/DDBJ whole genome shotgun (WGS) entry which is preliminary data.</text>
</comment>
<reference evidence="1 2" key="1">
    <citation type="journal article" date="2023" name="Science">
        <title>Complex scaffold remodeling in plant triterpene biosynthesis.</title>
        <authorList>
            <person name="De La Pena R."/>
            <person name="Hodgson H."/>
            <person name="Liu J.C."/>
            <person name="Stephenson M.J."/>
            <person name="Martin A.C."/>
            <person name="Owen C."/>
            <person name="Harkess A."/>
            <person name="Leebens-Mack J."/>
            <person name="Jimenez L.E."/>
            <person name="Osbourn A."/>
            <person name="Sattely E.S."/>
        </authorList>
    </citation>
    <scope>NUCLEOTIDE SEQUENCE [LARGE SCALE GENOMIC DNA]</scope>
    <source>
        <strain evidence="2">cv. JPN11</strain>
        <tissue evidence="1">Leaf</tissue>
    </source>
</reference>
<protein>
    <submittedName>
        <fullName evidence="1">Double-stranded RNA-binding 4</fullName>
    </submittedName>
</protein>
<proteinExistence type="predicted"/>
<dbReference type="EMBL" id="CM051401">
    <property type="protein sequence ID" value="KAJ4713508.1"/>
    <property type="molecule type" value="Genomic_DNA"/>
</dbReference>